<dbReference type="Proteomes" id="UP000507470">
    <property type="component" value="Unassembled WGS sequence"/>
</dbReference>
<evidence type="ECO:0000256" key="9">
    <source>
        <dbReference type="ARBA" id="ARBA00022737"/>
    </source>
</evidence>
<dbReference type="InterPro" id="IPR001881">
    <property type="entry name" value="EGF-like_Ca-bd_dom"/>
</dbReference>
<gene>
    <name evidence="23" type="ORF">MCOR_16474</name>
</gene>
<dbReference type="GO" id="GO:0006508">
    <property type="term" value="P:proteolysis"/>
    <property type="evidence" value="ECO:0007669"/>
    <property type="project" value="UniProtKB-KW"/>
</dbReference>
<dbReference type="Pfam" id="PF02140">
    <property type="entry name" value="SUEL_Lectin"/>
    <property type="match status" value="1"/>
</dbReference>
<dbReference type="Gene3D" id="2.60.120.740">
    <property type="match status" value="1"/>
</dbReference>
<keyword evidence="24" id="KW-1185">Reference proteome</keyword>
<evidence type="ECO:0000256" key="11">
    <source>
        <dbReference type="ARBA" id="ARBA00022801"/>
    </source>
</evidence>
<dbReference type="GO" id="GO:0004252">
    <property type="term" value="F:serine-type endopeptidase activity"/>
    <property type="evidence" value="ECO:0007669"/>
    <property type="project" value="InterPro"/>
</dbReference>
<evidence type="ECO:0000256" key="13">
    <source>
        <dbReference type="ARBA" id="ARBA00022843"/>
    </source>
</evidence>
<evidence type="ECO:0000259" key="21">
    <source>
        <dbReference type="PROSITE" id="PS50228"/>
    </source>
</evidence>
<keyword evidence="7" id="KW-0812">Transmembrane</keyword>
<dbReference type="InterPro" id="IPR043504">
    <property type="entry name" value="Peptidase_S1_PA_chymotrypsin"/>
</dbReference>
<dbReference type="SMART" id="SM00179">
    <property type="entry name" value="EGF_CA"/>
    <property type="match status" value="7"/>
</dbReference>
<dbReference type="InterPro" id="IPR009003">
    <property type="entry name" value="Peptidase_S1_PA"/>
</dbReference>
<feature type="domain" description="Peptidase S1" evidence="22">
    <location>
        <begin position="418"/>
        <end position="650"/>
    </location>
</feature>
<keyword evidence="4" id="KW-0964">Secreted</keyword>
<keyword evidence="9" id="KW-0677">Repeat</keyword>
<evidence type="ECO:0000313" key="24">
    <source>
        <dbReference type="Proteomes" id="UP000507470"/>
    </source>
</evidence>
<dbReference type="GO" id="GO:0007219">
    <property type="term" value="P:Notch signaling pathway"/>
    <property type="evidence" value="ECO:0007669"/>
    <property type="project" value="UniProtKB-KW"/>
</dbReference>
<dbReference type="PRINTS" id="PR00010">
    <property type="entry name" value="EGFBLOOD"/>
</dbReference>
<dbReference type="SUPFAM" id="SSF50494">
    <property type="entry name" value="Trypsin-like serine proteases"/>
    <property type="match status" value="1"/>
</dbReference>
<dbReference type="GO" id="GO:0030246">
    <property type="term" value="F:carbohydrate binding"/>
    <property type="evidence" value="ECO:0007669"/>
    <property type="project" value="InterPro"/>
</dbReference>
<evidence type="ECO:0000256" key="19">
    <source>
        <dbReference type="PROSITE-ProRule" id="PRU00076"/>
    </source>
</evidence>
<evidence type="ECO:0000256" key="4">
    <source>
        <dbReference type="ARBA" id="ARBA00022525"/>
    </source>
</evidence>
<comment type="subcellular location">
    <subcellularLocation>
        <location evidence="1">Membrane</location>
        <topology evidence="1">Single-pass type I membrane protein</topology>
    </subcellularLocation>
    <subcellularLocation>
        <location evidence="2">Secreted</location>
    </subcellularLocation>
</comment>
<feature type="domain" description="EGF-like" evidence="20">
    <location>
        <begin position="169"/>
        <end position="205"/>
    </location>
</feature>
<dbReference type="GO" id="GO:0016020">
    <property type="term" value="C:membrane"/>
    <property type="evidence" value="ECO:0007669"/>
    <property type="project" value="UniProtKB-SubCell"/>
</dbReference>
<evidence type="ECO:0000256" key="17">
    <source>
        <dbReference type="ARBA" id="ARBA00023157"/>
    </source>
</evidence>
<feature type="domain" description="EGF-like" evidence="20">
    <location>
        <begin position="245"/>
        <end position="281"/>
    </location>
</feature>
<dbReference type="InterPro" id="IPR001314">
    <property type="entry name" value="Peptidase_S1A"/>
</dbReference>
<evidence type="ECO:0000256" key="18">
    <source>
        <dbReference type="ARBA" id="ARBA00023180"/>
    </source>
</evidence>
<evidence type="ECO:0000256" key="10">
    <source>
        <dbReference type="ARBA" id="ARBA00022782"/>
    </source>
</evidence>
<dbReference type="Pfam" id="PF00008">
    <property type="entry name" value="EGF"/>
    <property type="match status" value="7"/>
</dbReference>
<dbReference type="AlphaFoldDB" id="A0A6J8BEN6"/>
<dbReference type="PROSITE" id="PS01187">
    <property type="entry name" value="EGF_CA"/>
    <property type="match status" value="3"/>
</dbReference>
<evidence type="ECO:0000256" key="15">
    <source>
        <dbReference type="ARBA" id="ARBA00022989"/>
    </source>
</evidence>
<dbReference type="FunFam" id="2.40.10.10:FF:000003">
    <property type="entry name" value="Transmembrane serine protease 3"/>
    <property type="match status" value="1"/>
</dbReference>
<proteinExistence type="predicted"/>
<dbReference type="FunFam" id="2.10.25.10:FF:000143">
    <property type="entry name" value="Protein crumbs 1"/>
    <property type="match status" value="2"/>
</dbReference>
<dbReference type="PROSITE" id="PS01186">
    <property type="entry name" value="EGF_2"/>
    <property type="match status" value="6"/>
</dbReference>
<evidence type="ECO:0000256" key="8">
    <source>
        <dbReference type="ARBA" id="ARBA00022729"/>
    </source>
</evidence>
<evidence type="ECO:0000256" key="16">
    <source>
        <dbReference type="ARBA" id="ARBA00023136"/>
    </source>
</evidence>
<comment type="caution">
    <text evidence="19">Lacks conserved residue(s) required for the propagation of feature annotation.</text>
</comment>
<dbReference type="PROSITE" id="PS00022">
    <property type="entry name" value="EGF_1"/>
    <property type="match status" value="7"/>
</dbReference>
<evidence type="ECO:0000256" key="7">
    <source>
        <dbReference type="ARBA" id="ARBA00022692"/>
    </source>
</evidence>
<keyword evidence="14" id="KW-0914">Notch signaling pathway</keyword>
<sequence>MDIFPKILVSFILINSLVYTQGWFRGWKRFIRFSGRRQSTICNERRTNISCRYGQTLKILSAVYGRTEVWTCRPRNKKQKMCRLNVLQQVQDLCQQKRSCRLYSSNRVFRKPCSGTEKYLRLKYQCIKEQKKNACALAPCKNGGICKSSGTNFSCNCRGGFTGKKCEINVNECKSNPCQNKGRCVDMIDRYKCVCKPGYTGRHCQVGINECKSNPCQNGGRCVDGINRYICVCKRGFRGLHCKTEINACKSSPCKNHGVCQTVGLSYKCKCKSDYTGDRCQTKRACSSNPCKNNGKCTDIINGFICTCRPGYTGAQCQTDIDECSPSPCQNGATCVDRIDGYLCQCCPGYSGVNCHIDVDECASMPCSNNGKCQDDANSYQCVCLRGYSGPTCEKKEGPNSVECGTPYWKPTLIQTRIVGGNRAKNFSWPWIVQLRLNEKHECGGAIIAPNWIVTAKHCFLLVNDATKWTIYAGKTHKYLQEPSTQQKRKAVKIVDAKSPDHILHKDISLVKVDKPFHYNNYVRPICLPTKDVKVGDVCFVKGWGETQGTGHENVLKNTKLPIKDTKKCNTTINPTLAGQITENMFCAGFQGGGHDACQGDSGGPFDCIHSNKWYLSGIVSWGIGCAEKNMPGVFVNVIKFVTWITSTIALD</sequence>
<dbReference type="InterPro" id="IPR043159">
    <property type="entry name" value="Lectin_gal-bd_sf"/>
</dbReference>
<dbReference type="EMBL" id="CACVKT020002890">
    <property type="protein sequence ID" value="CAC5380537.1"/>
    <property type="molecule type" value="Genomic_DNA"/>
</dbReference>
<feature type="disulfide bond" evidence="19">
    <location>
        <begin position="384"/>
        <end position="393"/>
    </location>
</feature>
<dbReference type="PANTHER" id="PTHR24278">
    <property type="entry name" value="COAGULATION FACTOR"/>
    <property type="match status" value="1"/>
</dbReference>
<feature type="disulfide bond" evidence="19">
    <location>
        <begin position="346"/>
        <end position="355"/>
    </location>
</feature>
<feature type="domain" description="EGF-like" evidence="20">
    <location>
        <begin position="207"/>
        <end position="243"/>
    </location>
</feature>
<feature type="disulfide bond" evidence="19">
    <location>
        <begin position="195"/>
        <end position="204"/>
    </location>
</feature>
<dbReference type="InterPro" id="IPR000152">
    <property type="entry name" value="EGF-type_Asp/Asn_hydroxyl_site"/>
</dbReference>
<feature type="domain" description="SUEL-type lectin" evidence="21">
    <location>
        <begin position="41"/>
        <end position="127"/>
    </location>
</feature>
<dbReference type="FunFam" id="2.10.25.10:FF:000031">
    <property type="entry name" value="neurogenic locus notch homolog protein 3"/>
    <property type="match status" value="1"/>
</dbReference>
<evidence type="ECO:0000256" key="1">
    <source>
        <dbReference type="ARBA" id="ARBA00004479"/>
    </source>
</evidence>
<feature type="disulfide bond" evidence="19">
    <location>
        <begin position="271"/>
        <end position="280"/>
    </location>
</feature>
<feature type="domain" description="EGF-like" evidence="20">
    <location>
        <begin position="282"/>
        <end position="318"/>
    </location>
</feature>
<keyword evidence="10" id="KW-0221">Differentiation</keyword>
<evidence type="ECO:0000256" key="5">
    <source>
        <dbReference type="ARBA" id="ARBA00022536"/>
    </source>
</evidence>
<keyword evidence="11" id="KW-0378">Hydrolase</keyword>
<dbReference type="OrthoDB" id="283575at2759"/>
<evidence type="ECO:0000256" key="6">
    <source>
        <dbReference type="ARBA" id="ARBA00022670"/>
    </source>
</evidence>
<feature type="domain" description="EGF-like" evidence="20">
    <location>
        <begin position="358"/>
        <end position="394"/>
    </location>
</feature>
<feature type="domain" description="EGF-like" evidence="20">
    <location>
        <begin position="320"/>
        <end position="356"/>
    </location>
</feature>
<dbReference type="PROSITE" id="PS00010">
    <property type="entry name" value="ASX_HYDROXYL"/>
    <property type="match status" value="5"/>
</dbReference>
<keyword evidence="16" id="KW-0472">Membrane</keyword>
<dbReference type="GO" id="GO:0005509">
    <property type="term" value="F:calcium ion binding"/>
    <property type="evidence" value="ECO:0007669"/>
    <property type="project" value="InterPro"/>
</dbReference>
<dbReference type="GO" id="GO:0030154">
    <property type="term" value="P:cell differentiation"/>
    <property type="evidence" value="ECO:0007669"/>
    <property type="project" value="UniProtKB-KW"/>
</dbReference>
<dbReference type="InterPro" id="IPR000742">
    <property type="entry name" value="EGF"/>
</dbReference>
<dbReference type="SMART" id="SM00181">
    <property type="entry name" value="EGF"/>
    <property type="match status" value="7"/>
</dbReference>
<dbReference type="SUPFAM" id="SSF57196">
    <property type="entry name" value="EGF/Laminin"/>
    <property type="match status" value="3"/>
</dbReference>
<dbReference type="InterPro" id="IPR009030">
    <property type="entry name" value="Growth_fac_rcpt_cys_sf"/>
</dbReference>
<dbReference type="PANTHER" id="PTHR24278:SF19">
    <property type="entry name" value="EGF-LIKE DOMAIN-CONTAINING PROTEIN"/>
    <property type="match status" value="1"/>
</dbReference>
<dbReference type="InterPro" id="IPR001254">
    <property type="entry name" value="Trypsin_dom"/>
</dbReference>
<dbReference type="FunFam" id="2.10.25.10:FF:000368">
    <property type="entry name" value="Delta-like 3 (Drosophila), isoform CRA_b"/>
    <property type="match status" value="1"/>
</dbReference>
<keyword evidence="3" id="KW-0217">Developmental protein</keyword>
<feature type="disulfide bond" evidence="19">
    <location>
        <begin position="308"/>
        <end position="317"/>
    </location>
</feature>
<feature type="disulfide bond" evidence="19">
    <location>
        <begin position="233"/>
        <end position="242"/>
    </location>
</feature>
<keyword evidence="18" id="KW-0325">Glycoprotein</keyword>
<keyword evidence="13" id="KW-0832">Ubl conjugation</keyword>
<evidence type="ECO:0000256" key="14">
    <source>
        <dbReference type="ARBA" id="ARBA00022976"/>
    </source>
</evidence>
<name>A0A6J8BEN6_MYTCO</name>
<dbReference type="SMART" id="SM00020">
    <property type="entry name" value="Tryp_SPc"/>
    <property type="match status" value="1"/>
</dbReference>
<keyword evidence="8" id="KW-0732">Signal</keyword>
<dbReference type="Pfam" id="PF00089">
    <property type="entry name" value="Trypsin"/>
    <property type="match status" value="1"/>
</dbReference>
<dbReference type="PROSITE" id="PS50026">
    <property type="entry name" value="EGF_3"/>
    <property type="match status" value="7"/>
</dbReference>
<keyword evidence="15" id="KW-1133">Transmembrane helix</keyword>
<dbReference type="InterPro" id="IPR000922">
    <property type="entry name" value="Lectin_gal-bd_dom"/>
</dbReference>
<dbReference type="PROSITE" id="PS50228">
    <property type="entry name" value="SUEL_LECTIN"/>
    <property type="match status" value="1"/>
</dbReference>
<dbReference type="InterPro" id="IPR050442">
    <property type="entry name" value="Peptidase_S1_coag_factors"/>
</dbReference>
<accession>A0A6J8BEN6</accession>
<dbReference type="FunFam" id="2.10.25.10:FF:000004">
    <property type="entry name" value="Neurogenic locus notch 1"/>
    <property type="match status" value="2"/>
</dbReference>
<evidence type="ECO:0000313" key="23">
    <source>
        <dbReference type="EMBL" id="CAC5380537.1"/>
    </source>
</evidence>
<dbReference type="CDD" id="cd00054">
    <property type="entry name" value="EGF_CA"/>
    <property type="match status" value="7"/>
</dbReference>
<dbReference type="InterPro" id="IPR018097">
    <property type="entry name" value="EGF_Ca-bd_CS"/>
</dbReference>
<organism evidence="23 24">
    <name type="scientific">Mytilus coruscus</name>
    <name type="common">Sea mussel</name>
    <dbReference type="NCBI Taxonomy" id="42192"/>
    <lineage>
        <taxon>Eukaryota</taxon>
        <taxon>Metazoa</taxon>
        <taxon>Spiralia</taxon>
        <taxon>Lophotrochozoa</taxon>
        <taxon>Mollusca</taxon>
        <taxon>Bivalvia</taxon>
        <taxon>Autobranchia</taxon>
        <taxon>Pteriomorphia</taxon>
        <taxon>Mytilida</taxon>
        <taxon>Mytiloidea</taxon>
        <taxon>Mytilidae</taxon>
        <taxon>Mytilinae</taxon>
        <taxon>Mytilus</taxon>
    </lineage>
</organism>
<keyword evidence="12" id="KW-0720">Serine protease</keyword>
<evidence type="ECO:0000256" key="3">
    <source>
        <dbReference type="ARBA" id="ARBA00022473"/>
    </source>
</evidence>
<dbReference type="CDD" id="cd00190">
    <property type="entry name" value="Tryp_SPc"/>
    <property type="match status" value="1"/>
</dbReference>
<dbReference type="PRINTS" id="PR00722">
    <property type="entry name" value="CHYMOTRYPSIN"/>
</dbReference>
<dbReference type="PROSITE" id="PS50240">
    <property type="entry name" value="TRYPSIN_DOM"/>
    <property type="match status" value="1"/>
</dbReference>
<protein>
    <submittedName>
        <fullName evidence="23">Uncharacterized protein</fullName>
    </submittedName>
</protein>
<evidence type="ECO:0000259" key="20">
    <source>
        <dbReference type="PROSITE" id="PS50026"/>
    </source>
</evidence>
<feature type="domain" description="EGF-like" evidence="20">
    <location>
        <begin position="131"/>
        <end position="167"/>
    </location>
</feature>
<keyword evidence="6" id="KW-0645">Protease</keyword>
<evidence type="ECO:0000259" key="22">
    <source>
        <dbReference type="PROSITE" id="PS50240"/>
    </source>
</evidence>
<dbReference type="SUPFAM" id="SSF57184">
    <property type="entry name" value="Growth factor receptor domain"/>
    <property type="match status" value="1"/>
</dbReference>
<evidence type="ECO:0000256" key="12">
    <source>
        <dbReference type="ARBA" id="ARBA00022825"/>
    </source>
</evidence>
<evidence type="ECO:0000256" key="2">
    <source>
        <dbReference type="ARBA" id="ARBA00004613"/>
    </source>
</evidence>
<reference evidence="23 24" key="1">
    <citation type="submission" date="2020-06" db="EMBL/GenBank/DDBJ databases">
        <authorList>
            <person name="Li R."/>
            <person name="Bekaert M."/>
        </authorList>
    </citation>
    <scope>NUCLEOTIDE SEQUENCE [LARGE SCALE GENOMIC DNA]</scope>
    <source>
        <strain evidence="24">wild</strain>
    </source>
</reference>
<feature type="disulfide bond" evidence="19">
    <location>
        <begin position="157"/>
        <end position="166"/>
    </location>
</feature>
<dbReference type="FunFam" id="2.10.25.10:FF:000321">
    <property type="entry name" value="Protein delta homolog 1"/>
    <property type="match status" value="1"/>
</dbReference>
<dbReference type="Gene3D" id="2.10.25.10">
    <property type="entry name" value="Laminin"/>
    <property type="match status" value="7"/>
</dbReference>
<dbReference type="Gene3D" id="2.40.10.10">
    <property type="entry name" value="Trypsin-like serine proteases"/>
    <property type="match status" value="1"/>
</dbReference>
<dbReference type="GO" id="GO:0005615">
    <property type="term" value="C:extracellular space"/>
    <property type="evidence" value="ECO:0007669"/>
    <property type="project" value="TreeGrafter"/>
</dbReference>
<keyword evidence="5 19" id="KW-0245">EGF-like domain</keyword>
<keyword evidence="17 19" id="KW-1015">Disulfide bond</keyword>